<reference evidence="3" key="1">
    <citation type="submission" date="2019-09" db="EMBL/GenBank/DDBJ databases">
        <authorList>
            <person name="Zhang L."/>
        </authorList>
    </citation>
    <scope>NUCLEOTIDE SEQUENCE</scope>
</reference>
<evidence type="ECO:0000256" key="2">
    <source>
        <dbReference type="PROSITE-ProRule" id="PRU00708"/>
    </source>
</evidence>
<keyword evidence="1" id="KW-0677">Repeat</keyword>
<dbReference type="Gramene" id="NC1G0179790.1">
    <property type="protein sequence ID" value="NC1G0179790.1:cds"/>
    <property type="gene ID" value="NC1G0179790"/>
</dbReference>
<dbReference type="GO" id="GO:0009451">
    <property type="term" value="P:RNA modification"/>
    <property type="evidence" value="ECO:0007669"/>
    <property type="project" value="InterPro"/>
</dbReference>
<dbReference type="Gene3D" id="1.25.40.10">
    <property type="entry name" value="Tetratricopeptide repeat domain"/>
    <property type="match status" value="6"/>
</dbReference>
<dbReference type="PANTHER" id="PTHR47926:SF423">
    <property type="entry name" value="REPEAT-CONTAINING PROTEIN, PUTATIVE-RELATED"/>
    <property type="match status" value="1"/>
</dbReference>
<dbReference type="Pfam" id="PF01535">
    <property type="entry name" value="PPR"/>
    <property type="match status" value="3"/>
</dbReference>
<dbReference type="PANTHER" id="PTHR47926">
    <property type="entry name" value="PENTATRICOPEPTIDE REPEAT-CONTAINING PROTEIN"/>
    <property type="match status" value="1"/>
</dbReference>
<dbReference type="NCBIfam" id="TIGR00756">
    <property type="entry name" value="PPR"/>
    <property type="match status" value="5"/>
</dbReference>
<dbReference type="InterPro" id="IPR046960">
    <property type="entry name" value="PPR_At4g14850-like_plant"/>
</dbReference>
<dbReference type="Pfam" id="PF13041">
    <property type="entry name" value="PPR_2"/>
    <property type="match status" value="4"/>
</dbReference>
<dbReference type="GO" id="GO:0003723">
    <property type="term" value="F:RNA binding"/>
    <property type="evidence" value="ECO:0007669"/>
    <property type="project" value="InterPro"/>
</dbReference>
<protein>
    <recommendedName>
        <fullName evidence="4">Pentacotripeptide-repeat region of PRORP domain-containing protein</fullName>
    </recommendedName>
</protein>
<dbReference type="OrthoDB" id="1913111at2759"/>
<evidence type="ECO:0000313" key="3">
    <source>
        <dbReference type="EMBL" id="VVV51079.1"/>
    </source>
</evidence>
<sequence>MLSLNRPKFLSHIHLRNYILFQRVKSSKSPGCPYDLHFSPAHDENDPSGLHRRLNFILRSDARQIDTIKSTKSFHGLAITVGSHQPLFLQNNLVTLYARFGDLLSANQVFDEMPERNIASWNSIIAAHARHGLVDEAWELLSLMMGNGFMPNQFTLGSVLPLCCASFSLPNAVQLHGLMVKTGLSGEVHAGTALLGVLVKYGCLDDALNLFDEIPQRNVVTWNVVISGFAEHGLSKEAGMWFRELMRSEDIRPSESSFVAAISACRQMQGVELGEQIHGLLVKFGGMFYVVIANAVADMYAKFMAFGSTETVFDEMLVRDSISWNTLIMSFLKKGRDDKALELFLKMLSEGFRPSQGTFSMVLSSCARTGNLNYGRSVHGKAIKANFEDDPYVVSAIIALYAKCDHLIEALKAFRGRPEKGVVHWNALMHRAEYAGTTAVNTTYKGDDNLSLQELMGEMMKSDVSPNEYTFSYFLSRSSMTSPENGLQILSQIIRRGLLNNPYVSSLIVSMFAKKGLMSDAYSLAGGTSGHPSPIAWNVIAGILNRSGNYDQAYNLLSGLAHLDAVSWNIIVSACSRSKKFSEAFECFHRMQKTGTQADNYTFTSLLSICSEVCNLGTGQAIHGYMLKTNYEQCDVLVLNVLMNMYAKCGALDGCIKVFDSIPQKNVVSWTVLISAFGLHGQAKQAIKSFKEMKLQGVEPDHVTLLAALSACKHAGLVEEGLSLFQNMKSFFGLDPEMEHLVCVVDLLCKSGNVEEAEKVIKSMPFGTNPVLWRTFLAGCGVKCCC</sequence>
<organism evidence="3">
    <name type="scientific">Nymphaea colorata</name>
    <name type="common">pocket water lily</name>
    <dbReference type="NCBI Taxonomy" id="210225"/>
    <lineage>
        <taxon>Eukaryota</taxon>
        <taxon>Viridiplantae</taxon>
        <taxon>Streptophyta</taxon>
        <taxon>Embryophyta</taxon>
        <taxon>Tracheophyta</taxon>
        <taxon>Spermatophyta</taxon>
        <taxon>Magnoliopsida</taxon>
        <taxon>Nymphaeales</taxon>
        <taxon>Nymphaeaceae</taxon>
        <taxon>Nymphaea</taxon>
    </lineage>
</organism>
<feature type="repeat" description="PPR" evidence="2">
    <location>
        <begin position="320"/>
        <end position="354"/>
    </location>
</feature>
<feature type="repeat" description="PPR" evidence="2">
    <location>
        <begin position="564"/>
        <end position="598"/>
    </location>
</feature>
<gene>
    <name evidence="3" type="ORF">NYM_LOCUS2888</name>
</gene>
<dbReference type="FunFam" id="1.25.40.10:FF:000242">
    <property type="entry name" value="Pentatricopeptide repeat-containing protein"/>
    <property type="match status" value="1"/>
</dbReference>
<dbReference type="EMBL" id="LR721774">
    <property type="protein sequence ID" value="VVV51079.1"/>
    <property type="molecule type" value="Genomic_DNA"/>
</dbReference>
<dbReference type="AlphaFoldDB" id="A0A5K0WD64"/>
<dbReference type="PROSITE" id="PS51375">
    <property type="entry name" value="PPR"/>
    <property type="match status" value="5"/>
</dbReference>
<dbReference type="OMA" id="EPDMDHY"/>
<dbReference type="InterPro" id="IPR011990">
    <property type="entry name" value="TPR-like_helical_dom_sf"/>
</dbReference>
<evidence type="ECO:0000256" key="1">
    <source>
        <dbReference type="ARBA" id="ARBA00022737"/>
    </source>
</evidence>
<dbReference type="FunFam" id="1.25.40.10:FF:000381">
    <property type="entry name" value="Pentatricopeptide repeat-containing protein"/>
    <property type="match status" value="1"/>
</dbReference>
<feature type="repeat" description="PPR" evidence="2">
    <location>
        <begin position="117"/>
        <end position="151"/>
    </location>
</feature>
<evidence type="ECO:0008006" key="4">
    <source>
        <dbReference type="Google" id="ProtNLM"/>
    </source>
</evidence>
<dbReference type="FunFam" id="1.25.40.10:FF:001096">
    <property type="entry name" value="Pentatricopeptide repeat-containing protein"/>
    <property type="match status" value="1"/>
</dbReference>
<dbReference type="InterPro" id="IPR002885">
    <property type="entry name" value="PPR_rpt"/>
</dbReference>
<name>A0A5K0WD64_9MAGN</name>
<feature type="repeat" description="PPR" evidence="2">
    <location>
        <begin position="218"/>
        <end position="253"/>
    </location>
</feature>
<feature type="repeat" description="PPR" evidence="2">
    <location>
        <begin position="666"/>
        <end position="700"/>
    </location>
</feature>
<accession>A0A5K0WD64</accession>
<proteinExistence type="predicted"/>